<dbReference type="GO" id="GO:0004803">
    <property type="term" value="F:transposase activity"/>
    <property type="evidence" value="ECO:0007669"/>
    <property type="project" value="InterPro"/>
</dbReference>
<dbReference type="EMBL" id="JAHLFE010000138">
    <property type="protein sequence ID" value="MBU3844572.1"/>
    <property type="molecule type" value="Genomic_DNA"/>
</dbReference>
<organism evidence="7 8">
    <name type="scientific">Candidatus Anaerobiospirillum pullicola</name>
    <dbReference type="NCBI Taxonomy" id="2838451"/>
    <lineage>
        <taxon>Bacteria</taxon>
        <taxon>Pseudomonadati</taxon>
        <taxon>Pseudomonadota</taxon>
        <taxon>Gammaproteobacteria</taxon>
        <taxon>Aeromonadales</taxon>
        <taxon>Succinivibrionaceae</taxon>
        <taxon>Anaerobiospirillum</taxon>
    </lineage>
</organism>
<feature type="compositionally biased region" description="Low complexity" evidence="6">
    <location>
        <begin position="42"/>
        <end position="62"/>
    </location>
</feature>
<comment type="function">
    <text evidence="1">Required for the transposition of the insertion element.</text>
</comment>
<feature type="compositionally biased region" description="Polar residues" evidence="6">
    <location>
        <begin position="104"/>
        <end position="117"/>
    </location>
</feature>
<reference evidence="7" key="1">
    <citation type="journal article" date="2021" name="PeerJ">
        <title>Extensive microbial diversity within the chicken gut microbiome revealed by metagenomics and culture.</title>
        <authorList>
            <person name="Gilroy R."/>
            <person name="Ravi A."/>
            <person name="Getino M."/>
            <person name="Pursley I."/>
            <person name="Horton D.L."/>
            <person name="Alikhan N.F."/>
            <person name="Baker D."/>
            <person name="Gharbi K."/>
            <person name="Hall N."/>
            <person name="Watson M."/>
            <person name="Adriaenssens E.M."/>
            <person name="Foster-Nyarko E."/>
            <person name="Jarju S."/>
            <person name="Secka A."/>
            <person name="Antonio M."/>
            <person name="Oren A."/>
            <person name="Chaudhuri R.R."/>
            <person name="La Ragione R."/>
            <person name="Hildebrand F."/>
            <person name="Pallen M.J."/>
        </authorList>
    </citation>
    <scope>NUCLEOTIDE SEQUENCE</scope>
    <source>
        <strain evidence="7">378</strain>
    </source>
</reference>
<feature type="region of interest" description="Disordered" evidence="6">
    <location>
        <begin position="1102"/>
        <end position="1143"/>
    </location>
</feature>
<dbReference type="GO" id="GO:0003677">
    <property type="term" value="F:DNA binding"/>
    <property type="evidence" value="ECO:0007669"/>
    <property type="project" value="UniProtKB-KW"/>
</dbReference>
<comment type="caution">
    <text evidence="7">The sequence shown here is derived from an EMBL/GenBank/DDBJ whole genome shotgun (WGS) entry which is preliminary data.</text>
</comment>
<feature type="compositionally biased region" description="Low complexity" evidence="6">
    <location>
        <begin position="1102"/>
        <end position="1122"/>
    </location>
</feature>
<comment type="similarity">
    <text evidence="2">Belongs to the transposase mutator family.</text>
</comment>
<evidence type="ECO:0000256" key="3">
    <source>
        <dbReference type="ARBA" id="ARBA00022578"/>
    </source>
</evidence>
<dbReference type="InterPro" id="IPR052145">
    <property type="entry name" value="Mediator/Homeobox_domain"/>
</dbReference>
<dbReference type="GO" id="GO:0006313">
    <property type="term" value="P:DNA transposition"/>
    <property type="evidence" value="ECO:0007669"/>
    <property type="project" value="InterPro"/>
</dbReference>
<evidence type="ECO:0000313" key="8">
    <source>
        <dbReference type="Proteomes" id="UP000733611"/>
    </source>
</evidence>
<reference evidence="7" key="2">
    <citation type="submission" date="2021-04" db="EMBL/GenBank/DDBJ databases">
        <authorList>
            <person name="Gilroy R."/>
        </authorList>
    </citation>
    <scope>NUCLEOTIDE SEQUENCE</scope>
    <source>
        <strain evidence="7">378</strain>
    </source>
</reference>
<evidence type="ECO:0000256" key="5">
    <source>
        <dbReference type="ARBA" id="ARBA00023172"/>
    </source>
</evidence>
<evidence type="ECO:0000256" key="1">
    <source>
        <dbReference type="ARBA" id="ARBA00002190"/>
    </source>
</evidence>
<name>A0A948WZH9_9GAMM</name>
<dbReference type="PANTHER" id="PTHR24330:SF19">
    <property type="entry name" value="MEDIATOR OF RNA POLYMERASE II TRANSCRIPTION SUBUNIT 29"/>
    <property type="match status" value="1"/>
</dbReference>
<sequence length="1522" mass="164425">MSKRSRAAAQAAARQAKEEQAAKRQQEKDAASTRHLSKYAAKKLAQAEALRRAAASSSYDDVASTEDYNTNAEGASAPVEATASASSSSSSRQQGRAHKGRLSLRTTSKDSSGSTAKATMASDDASLQDSRSRSKSPVPKPLTIGSSSRLGGRNGSSRHGSAEDKPLSKAAAAAVAAASKINQQNIRSYKVDGNIVLRAEEETESERVARLRRVAKITDEEAKLPANVREQRAKRRQRVENIKSARVKALQDIEARGETYQRPSDTVPEKAEFKRNTVLTFGIATKDRMPDLNDPLERAAALAPHNRRDSMLFAPIKRHNKPFGTQTDFMVKFLAQWSKRNDKGGIFSSLFQDVIKTRREENSIAYVGLPAFLKFLEGKSKRDIINDYAFEFRLYIKRREITDFIATMQSPALAWMAHRPYMDQYYAFVYFDTHPVRMKLGKKRVYVEQELFIVGVTLDGRKDLISIVPDFTSGRLSVDFWQRILQQFKLLGNRGICFMVAGFKCRYLERAVKQYYPETTLQFNLLEVLQFDSFQLPDEQRKLFMADAADLCAAPNFEVAKAKLELLRHKWEPHLPAAAGILQGNVELLHNHTLLPSPERKIFTTNKMVASVATLLLGAKGTEDFFSDHAEMLNYFFYRYLLIGKQEWLEHQDEAIYNQTFSHLFAMLRHCDVSGAQLLNRLLTQQHQDFMQRHFGSFGSGPVFNLNPNRRKISLSGKIEPHQTLQQLWADDVVETADPLQVQAEQEAEATALLVQAQQQEQARYEQERQAAKAAISAAAAGAVQTAATLAHATAIEATARAALGGEIGNSNAATTAPQSALSSGALSASHTELSLPEDGADTTVVTTLKLRSPQSPSLGGSGNAAGAATAVANSDATDASATATQDAANATATLTLQQATQHALQPRVRPPRPLRSTLLKPQQLAAAAAGAASTAGMADTASAASAASAAGGADAAPAGAVTLTPVSGSMSLEPTSLNANANGLLSPVVPSFAADYEYDVPELTTEQFNSLEQGTSTLSGLKNISAPLDVVESKDKAHDGADSYSMALSPAENTGDGYALDQDNSRLEQRYHSYTLTMDVAGAEVTAQKLEQLHELASLELNSGSSSGSAPQSKAQQSKLQRPTQAEHSAHSAAAANAPQDDVTTAQALAHNSAPVASAATASAAAAANPFAAASEPDDIMQGVSSNIQSANAVLGTLKPSIAQALREDRELLKANERQQIYFSLGHNFNFDNIDNVIQQVTPIFRASLQTRIAYQAEQKKLKEQQAKDAKRAKERARYLKRQAQKQQLLQLQEAQKPINIESFTGVSSIQDLALQAHSPEDLSSLERLVSGTSGLSGSLSLRANDQYEVDFAQQQLSMQPLGAANPVLQAASMKSSIKVAPQLMSSLMQKNSGSSSAELMTIAHSTKQQHKKKARPAKTFKVEVTQQPNLLQLSEHSFGAGMMAESVSTLSEASGSLLTPEAAPTAVGEDAALPIEKTADFKGPVAAPEVRSLLAERLAQPGGVRTAEPDDKFNLPPSAH</sequence>
<keyword evidence="4" id="KW-0238">DNA-binding</keyword>
<feature type="compositionally biased region" description="Basic and acidic residues" evidence="6">
    <location>
        <begin position="15"/>
        <end position="32"/>
    </location>
</feature>
<feature type="compositionally biased region" description="Low complexity" evidence="6">
    <location>
        <begin position="145"/>
        <end position="159"/>
    </location>
</feature>
<accession>A0A948WZH9</accession>
<keyword evidence="5" id="KW-0233">DNA recombination</keyword>
<gene>
    <name evidence="7" type="ORF">H9847_06875</name>
</gene>
<feature type="region of interest" description="Disordered" evidence="6">
    <location>
        <begin position="1503"/>
        <end position="1522"/>
    </location>
</feature>
<feature type="region of interest" description="Disordered" evidence="6">
    <location>
        <begin position="1"/>
        <end position="167"/>
    </location>
</feature>
<dbReference type="InterPro" id="IPR001207">
    <property type="entry name" value="Transposase_mutator"/>
</dbReference>
<feature type="compositionally biased region" description="Low complexity" evidence="6">
    <location>
        <begin position="75"/>
        <end position="91"/>
    </location>
</feature>
<evidence type="ECO:0000256" key="4">
    <source>
        <dbReference type="ARBA" id="ARBA00023125"/>
    </source>
</evidence>
<proteinExistence type="inferred from homology"/>
<dbReference type="Proteomes" id="UP000733611">
    <property type="component" value="Unassembled WGS sequence"/>
</dbReference>
<dbReference type="Pfam" id="PF00872">
    <property type="entry name" value="Transposase_mut"/>
    <property type="match status" value="1"/>
</dbReference>
<protein>
    <submittedName>
        <fullName evidence="7">Transposase</fullName>
    </submittedName>
</protein>
<evidence type="ECO:0000256" key="2">
    <source>
        <dbReference type="ARBA" id="ARBA00010961"/>
    </source>
</evidence>
<evidence type="ECO:0000256" key="6">
    <source>
        <dbReference type="SAM" id="MobiDB-lite"/>
    </source>
</evidence>
<dbReference type="PANTHER" id="PTHR24330">
    <property type="entry name" value="HOMEOBOX PROTEIN BARH-LIKE"/>
    <property type="match status" value="1"/>
</dbReference>
<evidence type="ECO:0000313" key="7">
    <source>
        <dbReference type="EMBL" id="MBU3844572.1"/>
    </source>
</evidence>
<keyword evidence="3" id="KW-0815">Transposition</keyword>